<feature type="compositionally biased region" description="Low complexity" evidence="2">
    <location>
        <begin position="65"/>
        <end position="77"/>
    </location>
</feature>
<name>A0AAV9JHX2_9PEZI</name>
<accession>A0AAV9JHX2</accession>
<sequence length="646" mass="71010">MRNKHFALHLHRVARDGDAESIDGEKASEAAGVGSSEPAELPGGAQQHNGHHEEAGAGEGDGELDGAAAEAGQQAATEARRQSAELDNANKPSQNNDSATQKGCATFDINWTCDTDPSTPMGDDSQLKVELSASLDELRARIKEALIERLKLGQMDISHLGTGVTLQFKAIIDRGVPGARLLDIDDLSHDWRLDAVRDMLDDRDTITAQMHATVTLEAKSGHLSGTSSKKRRAPRMSAASIDSEGVVRSCHKEDEHDYLRVGDWKCPTQARATDVAVEYPLIAETDPRAQTLVSLWCTDAWNFGDLCIGGLMGAKEEVSSDLKDMSDYDWWSPYSGVKDKADLCERIFRPVGKAPRFPTLPPLTYNTFDPATTDRPMGVRTLGLKRFGAVVRFVSHLAGPTAAKTEFHDNYQTTLRNADTHQNVLASIDAHLRAQQGSSELYKSGLKGSWKWELWAMPQAPGPQKLFRIPTGRPGCVGLLRDFVSQQSLDEGHRKLYLEAHLWPNHNAAPTPQLSSPVHSNRDGAGPADGEPREGAVSDEEDAEESSPTERRLIQTAMELSRVSAENEDVRRAIDRSMIVDNAAMEEALEQFQQEEWLRTVDSNIDAERRRRATPLPGQGEWFNEQGSLDDLPEDDYGPEDDAAQD</sequence>
<evidence type="ECO:0000313" key="4">
    <source>
        <dbReference type="Proteomes" id="UP001324427"/>
    </source>
</evidence>
<gene>
    <name evidence="3" type="ORF">LTR36_004068</name>
</gene>
<organism evidence="3 4">
    <name type="scientific">Oleoguttula mirabilis</name>
    <dbReference type="NCBI Taxonomy" id="1507867"/>
    <lineage>
        <taxon>Eukaryota</taxon>
        <taxon>Fungi</taxon>
        <taxon>Dikarya</taxon>
        <taxon>Ascomycota</taxon>
        <taxon>Pezizomycotina</taxon>
        <taxon>Dothideomycetes</taxon>
        <taxon>Dothideomycetidae</taxon>
        <taxon>Mycosphaerellales</taxon>
        <taxon>Teratosphaeriaceae</taxon>
        <taxon>Oleoguttula</taxon>
    </lineage>
</organism>
<proteinExistence type="predicted"/>
<feature type="compositionally biased region" description="Basic residues" evidence="2">
    <location>
        <begin position="1"/>
        <end position="12"/>
    </location>
</feature>
<protein>
    <submittedName>
        <fullName evidence="3">Uncharacterized protein</fullName>
    </submittedName>
</protein>
<evidence type="ECO:0000256" key="1">
    <source>
        <dbReference type="SAM" id="Coils"/>
    </source>
</evidence>
<reference evidence="3 4" key="1">
    <citation type="submission" date="2021-11" db="EMBL/GenBank/DDBJ databases">
        <title>Black yeast isolated from Biological Soil Crust.</title>
        <authorList>
            <person name="Kurbessoian T."/>
        </authorList>
    </citation>
    <scope>NUCLEOTIDE SEQUENCE [LARGE SCALE GENOMIC DNA]</scope>
    <source>
        <strain evidence="3 4">CCFEE 5522</strain>
    </source>
</reference>
<evidence type="ECO:0000256" key="2">
    <source>
        <dbReference type="SAM" id="MobiDB-lite"/>
    </source>
</evidence>
<feature type="region of interest" description="Disordered" evidence="2">
    <location>
        <begin position="609"/>
        <end position="646"/>
    </location>
</feature>
<dbReference type="AlphaFoldDB" id="A0AAV9JHX2"/>
<keyword evidence="1" id="KW-0175">Coiled coil</keyword>
<dbReference type="Proteomes" id="UP001324427">
    <property type="component" value="Unassembled WGS sequence"/>
</dbReference>
<evidence type="ECO:0000313" key="3">
    <source>
        <dbReference type="EMBL" id="KAK4544496.1"/>
    </source>
</evidence>
<feature type="compositionally biased region" description="Basic and acidic residues" evidence="2">
    <location>
        <begin position="13"/>
        <end position="28"/>
    </location>
</feature>
<feature type="compositionally biased region" description="Acidic residues" evidence="2">
    <location>
        <begin position="631"/>
        <end position="646"/>
    </location>
</feature>
<feature type="region of interest" description="Disordered" evidence="2">
    <location>
        <begin position="508"/>
        <end position="551"/>
    </location>
</feature>
<feature type="coiled-coil region" evidence="1">
    <location>
        <begin position="128"/>
        <end position="155"/>
    </location>
</feature>
<feature type="compositionally biased region" description="Polar residues" evidence="2">
    <location>
        <begin position="90"/>
        <end position="102"/>
    </location>
</feature>
<feature type="compositionally biased region" description="Acidic residues" evidence="2">
    <location>
        <begin position="537"/>
        <end position="547"/>
    </location>
</feature>
<feature type="region of interest" description="Disordered" evidence="2">
    <location>
        <begin position="1"/>
        <end position="102"/>
    </location>
</feature>
<comment type="caution">
    <text evidence="3">The sequence shown here is derived from an EMBL/GenBank/DDBJ whole genome shotgun (WGS) entry which is preliminary data.</text>
</comment>
<dbReference type="EMBL" id="JAVFHQ010000024">
    <property type="protein sequence ID" value="KAK4544496.1"/>
    <property type="molecule type" value="Genomic_DNA"/>
</dbReference>
<feature type="compositionally biased region" description="Polar residues" evidence="2">
    <location>
        <begin position="508"/>
        <end position="519"/>
    </location>
</feature>
<keyword evidence="4" id="KW-1185">Reference proteome</keyword>